<reference evidence="2 3" key="1">
    <citation type="submission" date="2024-10" db="EMBL/GenBank/DDBJ databases">
        <title>The Natural Products Discovery Center: Release of the First 8490 Sequenced Strains for Exploring Actinobacteria Biosynthetic Diversity.</title>
        <authorList>
            <person name="Kalkreuter E."/>
            <person name="Kautsar S.A."/>
            <person name="Yang D."/>
            <person name="Bader C.D."/>
            <person name="Teijaro C.N."/>
            <person name="Fluegel L."/>
            <person name="Davis C.M."/>
            <person name="Simpson J.R."/>
            <person name="Lauterbach L."/>
            <person name="Steele A.D."/>
            <person name="Gui C."/>
            <person name="Meng S."/>
            <person name="Li G."/>
            <person name="Viehrig K."/>
            <person name="Ye F."/>
            <person name="Su P."/>
            <person name="Kiefer A.F."/>
            <person name="Nichols A."/>
            <person name="Cepeda A.J."/>
            <person name="Yan W."/>
            <person name="Fan B."/>
            <person name="Jiang Y."/>
            <person name="Adhikari A."/>
            <person name="Zheng C.-J."/>
            <person name="Schuster L."/>
            <person name="Cowan T.M."/>
            <person name="Smanski M.J."/>
            <person name="Chevrette M.G."/>
            <person name="De Carvalho L.P.S."/>
            <person name="Shen B."/>
        </authorList>
    </citation>
    <scope>NUCLEOTIDE SEQUENCE [LARGE SCALE GENOMIC DNA]</scope>
    <source>
        <strain evidence="2 3">NPDC019481</strain>
    </source>
</reference>
<proteinExistence type="predicted"/>
<dbReference type="Pfam" id="PF13020">
    <property type="entry name" value="NOV_C"/>
    <property type="match status" value="1"/>
</dbReference>
<dbReference type="Proteomes" id="UP001611580">
    <property type="component" value="Unassembled WGS sequence"/>
</dbReference>
<keyword evidence="3" id="KW-1185">Reference proteome</keyword>
<name>A0ABW7XHA0_9MICO</name>
<dbReference type="EMBL" id="JBIRYI010000004">
    <property type="protein sequence ID" value="MFI2486882.1"/>
    <property type="molecule type" value="Genomic_DNA"/>
</dbReference>
<evidence type="ECO:0000259" key="1">
    <source>
        <dbReference type="Pfam" id="PF13020"/>
    </source>
</evidence>
<accession>A0ABW7XHA0</accession>
<feature type="domain" description="Protein NO VEIN C-terminal" evidence="1">
    <location>
        <begin position="216"/>
        <end position="279"/>
    </location>
</feature>
<organism evidence="2 3">
    <name type="scientific">Promicromonospora kroppenstedtii</name>
    <dbReference type="NCBI Taxonomy" id="440482"/>
    <lineage>
        <taxon>Bacteria</taxon>
        <taxon>Bacillati</taxon>
        <taxon>Actinomycetota</taxon>
        <taxon>Actinomycetes</taxon>
        <taxon>Micrococcales</taxon>
        <taxon>Promicromonosporaceae</taxon>
        <taxon>Promicromonospora</taxon>
    </lineage>
</organism>
<dbReference type="RefSeq" id="WP_397403173.1">
    <property type="nucleotide sequence ID" value="NZ_JBIRYI010000004.1"/>
</dbReference>
<comment type="caution">
    <text evidence="2">The sequence shown here is derived from an EMBL/GenBank/DDBJ whole genome shotgun (WGS) entry which is preliminary data.</text>
</comment>
<dbReference type="InterPro" id="IPR024975">
    <property type="entry name" value="NOV_C"/>
</dbReference>
<protein>
    <submittedName>
        <fullName evidence="2">Protein NO VEIN domain-containing protein</fullName>
    </submittedName>
</protein>
<gene>
    <name evidence="2" type="ORF">ACH47X_08230</name>
</gene>
<evidence type="ECO:0000313" key="3">
    <source>
        <dbReference type="Proteomes" id="UP001611580"/>
    </source>
</evidence>
<sequence>MPINEWWAADPDQRFWMEITDRADLGADLFAPTTDGSGKPYWGYELITYVQPGDVILHWHKALAGEPAIVGWSRAVGAYEDADISWQAHSTVGRSRGKLDLRPAWRMPLVNYTPLSEPVLISDVRAKDAELRKVLTELEVQNPGGSLYFPFGFSDKRELRAQQTYFVKMPREVLDVLSVGEVGDGSGPSLPTGRGKAPKMRGSGYIADAAVRSAIEWRAVNLAVADYQARGYAVEYTGSSQPYDLAVQKGPDRRRVEVKGSLGAIDTVELTVGEVENSRGAIPTDLFVVDGIQWQRGADGSVRAVGGDARCWKDWTARRSHLTAIRYRYELPRGGILDQ</sequence>
<evidence type="ECO:0000313" key="2">
    <source>
        <dbReference type="EMBL" id="MFI2486882.1"/>
    </source>
</evidence>